<dbReference type="InterPro" id="IPR004099">
    <property type="entry name" value="Pyr_nucl-diS_OxRdtase_dimer"/>
</dbReference>
<accession>A0A6A6BT85</accession>
<keyword evidence="5 9" id="KW-0560">Oxidoreductase</keyword>
<evidence type="ECO:0000256" key="8">
    <source>
        <dbReference type="ARBA" id="ARBA00023284"/>
    </source>
</evidence>
<dbReference type="SUPFAM" id="SSF55424">
    <property type="entry name" value="FAD/NAD-linked reductases, dimerisation (C-terminal) domain"/>
    <property type="match status" value="1"/>
</dbReference>
<dbReference type="GO" id="GO:0050660">
    <property type="term" value="F:flavin adenine dinucleotide binding"/>
    <property type="evidence" value="ECO:0007669"/>
    <property type="project" value="InterPro"/>
</dbReference>
<feature type="domain" description="MI" evidence="11">
    <location>
        <begin position="662"/>
        <end position="793"/>
    </location>
</feature>
<dbReference type="PANTHER" id="PTHR22912:SF151">
    <property type="entry name" value="DIHYDROLIPOYL DEHYDROGENASE, MITOCHONDRIAL"/>
    <property type="match status" value="1"/>
</dbReference>
<sequence>MRQQSYGGPKLPRELLDQLGGSGGFQRNGRNRGGPAGRKERRKLERQQKKSQQPTQRRHPKNINRPQPQDDSESEDDEDEAFSPPPTKAPRHDPDAKPAKSILKRTGPSEEPDSKNTKSKEKEAKKKEKKASKLKRSLSPSPAPAVSRAVKDRLANDDAEIAALEKKLGIKNKKKLPKAFEDDGLDDLLEGLDDELDYAVTGKRKRKNAEDEAWLERKRRKAGGMPVEEELKSDEDSDNEGLEDDDDESLGSDVELGDLEDESEDADDIDGEEDGFSGFSEGEGGDEDLDGSEDFDDEDDEGDEDASDEEEAPRVRENPYVAPVAANPAPAAKYIPPSMRGPPSSDAEAMTRLRRQTQGLLNRLSEANLLTILKDIEQLYQNNARQYVTSTLLDLLMGLICDRTSLQDTFLILHAGFIAAVYKVVGTDFGAQLIERVVADFDNAYNDRGAVEAGSKVTSNVMSLVAEMYNFQVVGSNLVFDYIRLFLDELSELNTELLLRIIKMSGSQLRQDDPTSLKDIVILLQKSVAKTGEANLSVRTKFMIETINNLKNNRMKTGAVASAITSEHTIRMKKTLGTLNTRNLKGSEPLRIGLQDLRDTEKKGKWWLVGASWKNEAQGKQSTEETHHKSKKDRESVDAEEIIESGTTDLLQLAKEQRMNTDIRRAIFITIMSASDYKDAHLRLLKLRLKKAQELEIPRVLIHCGGAEQSYNPYYTIIARRLCSEKKLRMAFQFSLWDLFKRMGEKDDADDADFEEEGEEALTTRKIVNLAKMFGTLIAEGGLPITVLKTLNFAYLQPKTEAFVEVLLATIILRSQKQTKNHRDEKALMDVVMRTKDAPQMARGLQYFLDKVVSKGDVGGSKSERETVRQMIPKTTSRSLLRPLGAPSSAFRSTSSTFFLVDRSRRGYATEAPEKDLVIIGGGVAGYVAAIKAGQAGLKVACIEKRGSLGGTCLNVGCIPSKSLLNNSHLYHQILHDTKNRGIEVGDVKLNLEQMMKAKETSVSGLTKGIEFLFKKNNVEYIKGTGAFADEHTVKVNLIEGGETSVRGKNIIIATGSEATPFPGLTIDEEKVITSTGAIALKQVPKKMVVIGGGIIGLEMGSVWSRLGAEVTVVEFLGQIGGPGMDAEISKMTKKVLEKQGIKFKLNTKVASGDAAGEGVKLNVEAAKGGKEETLDADVVLVAIGRRPYTAGLGVENIGLETDEKGRLVIDQEYRTKLPHIRVIGDCTFGPMLAHKAEEEAVAAIEYITKNYGHVNYGCIPSVMYTHPEVAWVGQSEAEVKAAGIKYKIGSFPFSANSRAKTNLDTEGMVKFITDAETDRILGVHIVGPNAGEMIAEAGLAVEYGASAEDIARVSHAHPTLSEAFKEAAMAAYDKAIHY</sequence>
<dbReference type="Gene3D" id="3.30.390.30">
    <property type="match status" value="1"/>
</dbReference>
<feature type="compositionally biased region" description="Gly residues" evidence="10">
    <location>
        <begin position="20"/>
        <end position="36"/>
    </location>
</feature>
<feature type="region of interest" description="Disordered" evidence="10">
    <location>
        <begin position="1"/>
        <end position="153"/>
    </location>
</feature>
<dbReference type="InterPro" id="IPR003891">
    <property type="entry name" value="Initiation_fac_eIF4g_MI"/>
</dbReference>
<dbReference type="InterPro" id="IPR006258">
    <property type="entry name" value="Lipoamide_DH"/>
</dbReference>
<comment type="miscellaneous">
    <text evidence="9">The active site is a redox-active disulfide bond.</text>
</comment>
<evidence type="ECO:0000256" key="7">
    <source>
        <dbReference type="ARBA" id="ARBA00023157"/>
    </source>
</evidence>
<evidence type="ECO:0000259" key="11">
    <source>
        <dbReference type="PROSITE" id="PS51366"/>
    </source>
</evidence>
<dbReference type="Gene3D" id="1.25.40.180">
    <property type="match status" value="1"/>
</dbReference>
<dbReference type="InterPro" id="IPR023753">
    <property type="entry name" value="FAD/NAD-binding_dom"/>
</dbReference>
<feature type="compositionally biased region" description="Basic and acidic residues" evidence="10">
    <location>
        <begin position="622"/>
        <end position="637"/>
    </location>
</feature>
<dbReference type="FunFam" id="3.30.390.30:FF:000001">
    <property type="entry name" value="Dihydrolipoyl dehydrogenase"/>
    <property type="match status" value="1"/>
</dbReference>
<evidence type="ECO:0000256" key="2">
    <source>
        <dbReference type="ARBA" id="ARBA00012608"/>
    </source>
</evidence>
<dbReference type="PROSITE" id="PS00076">
    <property type="entry name" value="PYRIDINE_REDOX_1"/>
    <property type="match status" value="1"/>
</dbReference>
<dbReference type="EMBL" id="ML995474">
    <property type="protein sequence ID" value="KAF2147329.1"/>
    <property type="molecule type" value="Genomic_DNA"/>
</dbReference>
<dbReference type="GO" id="GO:0006103">
    <property type="term" value="P:2-oxoglutarate metabolic process"/>
    <property type="evidence" value="ECO:0007669"/>
    <property type="project" value="TreeGrafter"/>
</dbReference>
<feature type="compositionally biased region" description="Acidic residues" evidence="10">
    <location>
        <begin position="283"/>
        <end position="311"/>
    </location>
</feature>
<feature type="region of interest" description="Disordered" evidence="10">
    <location>
        <begin position="202"/>
        <end position="322"/>
    </location>
</feature>
<dbReference type="NCBIfam" id="TIGR01350">
    <property type="entry name" value="lipoamide_DH"/>
    <property type="match status" value="1"/>
</dbReference>
<dbReference type="FunFam" id="3.50.50.60:FF:000025">
    <property type="entry name" value="Dihydrolipoyl dehydrogenase"/>
    <property type="match status" value="1"/>
</dbReference>
<dbReference type="Pfam" id="PF07992">
    <property type="entry name" value="Pyr_redox_2"/>
    <property type="match status" value="1"/>
</dbReference>
<dbReference type="InterPro" id="IPR036188">
    <property type="entry name" value="FAD/NAD-bd_sf"/>
</dbReference>
<keyword evidence="4 9" id="KW-0274">FAD</keyword>
<evidence type="ECO:0000256" key="6">
    <source>
        <dbReference type="ARBA" id="ARBA00023027"/>
    </source>
</evidence>
<feature type="compositionally biased region" description="Basic and acidic residues" evidence="10">
    <location>
        <begin position="112"/>
        <end position="126"/>
    </location>
</feature>
<keyword evidence="7" id="KW-1015">Disulfide bond</keyword>
<dbReference type="Pfam" id="PF02854">
    <property type="entry name" value="MIF4G"/>
    <property type="match status" value="1"/>
</dbReference>
<dbReference type="GO" id="GO:0004148">
    <property type="term" value="F:dihydrolipoyl dehydrogenase (NADH) activity"/>
    <property type="evidence" value="ECO:0007669"/>
    <property type="project" value="UniProtKB-EC"/>
</dbReference>
<keyword evidence="13" id="KW-1185">Reference proteome</keyword>
<feature type="compositionally biased region" description="Acidic residues" evidence="10">
    <location>
        <begin position="227"/>
        <end position="275"/>
    </location>
</feature>
<dbReference type="Gene3D" id="3.50.50.60">
    <property type="entry name" value="FAD/NAD(P)-binding domain"/>
    <property type="match status" value="2"/>
</dbReference>
<evidence type="ECO:0000313" key="13">
    <source>
        <dbReference type="Proteomes" id="UP000799438"/>
    </source>
</evidence>
<dbReference type="Pfam" id="PF02852">
    <property type="entry name" value="Pyr_redox_dim"/>
    <property type="match status" value="1"/>
</dbReference>
<dbReference type="EC" id="1.8.1.4" evidence="2 9"/>
<comment type="similarity">
    <text evidence="1 9">Belongs to the class-I pyridine nucleotide-disulfide oxidoreductase family.</text>
</comment>
<dbReference type="OrthoDB" id="361797at2759"/>
<dbReference type="SMART" id="SM00544">
    <property type="entry name" value="MA3"/>
    <property type="match status" value="1"/>
</dbReference>
<dbReference type="FunFam" id="1.25.40.180:FF:000050">
    <property type="entry name" value="Nuclear protein (Sgd1), putative"/>
    <property type="match status" value="1"/>
</dbReference>
<comment type="cofactor">
    <cofactor evidence="9">
        <name>FAD</name>
        <dbReference type="ChEBI" id="CHEBI:57692"/>
    </cofactor>
    <text evidence="9">Binds 1 FAD per subunit.</text>
</comment>
<evidence type="ECO:0000256" key="9">
    <source>
        <dbReference type="RuleBase" id="RU003692"/>
    </source>
</evidence>
<dbReference type="GO" id="GO:0005759">
    <property type="term" value="C:mitochondrial matrix"/>
    <property type="evidence" value="ECO:0007669"/>
    <property type="project" value="UniProtKB-ARBA"/>
</dbReference>
<feature type="compositionally biased region" description="Acidic residues" evidence="10">
    <location>
        <begin position="70"/>
        <end position="81"/>
    </location>
</feature>
<gene>
    <name evidence="12" type="ORF">K452DRAFT_348091</name>
</gene>
<evidence type="ECO:0000256" key="10">
    <source>
        <dbReference type="SAM" id="MobiDB-lite"/>
    </source>
</evidence>
<dbReference type="InterPro" id="IPR012999">
    <property type="entry name" value="Pyr_OxRdtase_I_AS"/>
</dbReference>
<dbReference type="InterPro" id="IPR050151">
    <property type="entry name" value="Class-I_Pyr_Nuc-Dis_Oxidored"/>
</dbReference>
<dbReference type="PROSITE" id="PS51366">
    <property type="entry name" value="MI"/>
    <property type="match status" value="1"/>
</dbReference>
<dbReference type="InterPro" id="IPR016024">
    <property type="entry name" value="ARM-type_fold"/>
</dbReference>
<organism evidence="12 13">
    <name type="scientific">Aplosporella prunicola CBS 121167</name>
    <dbReference type="NCBI Taxonomy" id="1176127"/>
    <lineage>
        <taxon>Eukaryota</taxon>
        <taxon>Fungi</taxon>
        <taxon>Dikarya</taxon>
        <taxon>Ascomycota</taxon>
        <taxon>Pezizomycotina</taxon>
        <taxon>Dothideomycetes</taxon>
        <taxon>Dothideomycetes incertae sedis</taxon>
        <taxon>Botryosphaeriales</taxon>
        <taxon>Aplosporellaceae</taxon>
        <taxon>Aplosporella</taxon>
    </lineage>
</organism>
<feature type="region of interest" description="Disordered" evidence="10">
    <location>
        <begin position="617"/>
        <end position="637"/>
    </location>
</feature>
<dbReference type="GO" id="GO:0045254">
    <property type="term" value="C:pyruvate dehydrogenase complex"/>
    <property type="evidence" value="ECO:0007669"/>
    <property type="project" value="UniProtKB-ARBA"/>
</dbReference>
<dbReference type="GO" id="GO:0045333">
    <property type="term" value="P:cellular respiration"/>
    <property type="evidence" value="ECO:0007669"/>
    <property type="project" value="UniProtKB-ARBA"/>
</dbReference>
<evidence type="ECO:0000256" key="3">
    <source>
        <dbReference type="ARBA" id="ARBA00022630"/>
    </source>
</evidence>
<dbReference type="SMART" id="SM00543">
    <property type="entry name" value="MIF4G"/>
    <property type="match status" value="1"/>
</dbReference>
<dbReference type="GO" id="GO:0045252">
    <property type="term" value="C:oxoglutarate dehydrogenase complex"/>
    <property type="evidence" value="ECO:0007669"/>
    <property type="project" value="TreeGrafter"/>
</dbReference>
<keyword evidence="3 9" id="KW-0285">Flavoprotein</keyword>
<dbReference type="Proteomes" id="UP000799438">
    <property type="component" value="Unassembled WGS sequence"/>
</dbReference>
<dbReference type="RefSeq" id="XP_033403037.1">
    <property type="nucleotide sequence ID" value="XM_033545516.1"/>
</dbReference>
<proteinExistence type="inferred from homology"/>
<evidence type="ECO:0000256" key="1">
    <source>
        <dbReference type="ARBA" id="ARBA00007532"/>
    </source>
</evidence>
<keyword evidence="8 9" id="KW-0676">Redox-active center</keyword>
<dbReference type="SUPFAM" id="SSF48371">
    <property type="entry name" value="ARM repeat"/>
    <property type="match status" value="1"/>
</dbReference>
<dbReference type="PRINTS" id="PR00411">
    <property type="entry name" value="PNDRDTASEI"/>
</dbReference>
<feature type="compositionally biased region" description="Basic residues" evidence="10">
    <location>
        <begin position="127"/>
        <end position="136"/>
    </location>
</feature>
<name>A0A6A6BT85_9PEZI</name>
<dbReference type="GeneID" id="54303024"/>
<evidence type="ECO:0000256" key="4">
    <source>
        <dbReference type="ARBA" id="ARBA00022827"/>
    </source>
</evidence>
<keyword evidence="6 9" id="KW-0520">NAD</keyword>
<dbReference type="SUPFAM" id="SSF51905">
    <property type="entry name" value="FAD/NAD(P)-binding domain"/>
    <property type="match status" value="1"/>
</dbReference>
<evidence type="ECO:0000256" key="5">
    <source>
        <dbReference type="ARBA" id="ARBA00023002"/>
    </source>
</evidence>
<evidence type="ECO:0000313" key="12">
    <source>
        <dbReference type="EMBL" id="KAF2147329.1"/>
    </source>
</evidence>
<dbReference type="PRINTS" id="PR00368">
    <property type="entry name" value="FADPNR"/>
</dbReference>
<protein>
    <recommendedName>
        <fullName evidence="2 9">Dihydrolipoyl dehydrogenase</fullName>
        <ecNumber evidence="2 9">1.8.1.4</ecNumber>
    </recommendedName>
</protein>
<reference evidence="12" key="1">
    <citation type="journal article" date="2020" name="Stud. Mycol.">
        <title>101 Dothideomycetes genomes: a test case for predicting lifestyles and emergence of pathogens.</title>
        <authorList>
            <person name="Haridas S."/>
            <person name="Albert R."/>
            <person name="Binder M."/>
            <person name="Bloem J."/>
            <person name="Labutti K."/>
            <person name="Salamov A."/>
            <person name="Andreopoulos B."/>
            <person name="Baker S."/>
            <person name="Barry K."/>
            <person name="Bills G."/>
            <person name="Bluhm B."/>
            <person name="Cannon C."/>
            <person name="Castanera R."/>
            <person name="Culley D."/>
            <person name="Daum C."/>
            <person name="Ezra D."/>
            <person name="Gonzalez J."/>
            <person name="Henrissat B."/>
            <person name="Kuo A."/>
            <person name="Liang C."/>
            <person name="Lipzen A."/>
            <person name="Lutzoni F."/>
            <person name="Magnuson J."/>
            <person name="Mondo S."/>
            <person name="Nolan M."/>
            <person name="Ohm R."/>
            <person name="Pangilinan J."/>
            <person name="Park H.-J."/>
            <person name="Ramirez L."/>
            <person name="Alfaro M."/>
            <person name="Sun H."/>
            <person name="Tritt A."/>
            <person name="Yoshinaga Y."/>
            <person name="Zwiers L.-H."/>
            <person name="Turgeon B."/>
            <person name="Goodwin S."/>
            <person name="Spatafora J."/>
            <person name="Crous P."/>
            <person name="Grigoriev I."/>
        </authorList>
    </citation>
    <scope>NUCLEOTIDE SEQUENCE</scope>
    <source>
        <strain evidence="12">CBS 121167</strain>
    </source>
</reference>
<dbReference type="PANTHER" id="PTHR22912">
    <property type="entry name" value="DISULFIDE OXIDOREDUCTASE"/>
    <property type="match status" value="1"/>
</dbReference>
<dbReference type="InterPro" id="IPR003890">
    <property type="entry name" value="MIF4G-like_typ-3"/>
</dbReference>
<dbReference type="Pfam" id="PF02847">
    <property type="entry name" value="MA3"/>
    <property type="match status" value="1"/>
</dbReference>
<dbReference type="GO" id="GO:0003723">
    <property type="term" value="F:RNA binding"/>
    <property type="evidence" value="ECO:0007669"/>
    <property type="project" value="InterPro"/>
</dbReference>
<comment type="catalytic activity">
    <reaction evidence="9">
        <text>N(6)-[(R)-dihydrolipoyl]-L-lysyl-[protein] + NAD(+) = N(6)-[(R)-lipoyl]-L-lysyl-[protein] + NADH + H(+)</text>
        <dbReference type="Rhea" id="RHEA:15045"/>
        <dbReference type="Rhea" id="RHEA-COMP:10474"/>
        <dbReference type="Rhea" id="RHEA-COMP:10475"/>
        <dbReference type="ChEBI" id="CHEBI:15378"/>
        <dbReference type="ChEBI" id="CHEBI:57540"/>
        <dbReference type="ChEBI" id="CHEBI:57945"/>
        <dbReference type="ChEBI" id="CHEBI:83099"/>
        <dbReference type="ChEBI" id="CHEBI:83100"/>
        <dbReference type="EC" id="1.8.1.4"/>
    </reaction>
</comment>
<dbReference type="InterPro" id="IPR016156">
    <property type="entry name" value="FAD/NAD-linked_Rdtase_dimer_sf"/>
</dbReference>